<accession>A0A6A5W4H0</accession>
<organism evidence="1 2">
    <name type="scientific">Amniculicola lignicola CBS 123094</name>
    <dbReference type="NCBI Taxonomy" id="1392246"/>
    <lineage>
        <taxon>Eukaryota</taxon>
        <taxon>Fungi</taxon>
        <taxon>Dikarya</taxon>
        <taxon>Ascomycota</taxon>
        <taxon>Pezizomycotina</taxon>
        <taxon>Dothideomycetes</taxon>
        <taxon>Pleosporomycetidae</taxon>
        <taxon>Pleosporales</taxon>
        <taxon>Amniculicolaceae</taxon>
        <taxon>Amniculicola</taxon>
    </lineage>
</organism>
<sequence length="76" mass="8446">MHTGWVPVVFSLHCAPILRLGLVTPKFALLCLLHVLSPMHPPFPTEIPLRPLQIQIKSKIQNPNRGPGLTPLPFLP</sequence>
<gene>
    <name evidence="1" type="ORF">P154DRAFT_327410</name>
</gene>
<keyword evidence="2" id="KW-1185">Reference proteome</keyword>
<evidence type="ECO:0000313" key="2">
    <source>
        <dbReference type="Proteomes" id="UP000799779"/>
    </source>
</evidence>
<reference evidence="1" key="1">
    <citation type="journal article" date="2020" name="Stud. Mycol.">
        <title>101 Dothideomycetes genomes: a test case for predicting lifestyles and emergence of pathogens.</title>
        <authorList>
            <person name="Haridas S."/>
            <person name="Albert R."/>
            <person name="Binder M."/>
            <person name="Bloem J."/>
            <person name="Labutti K."/>
            <person name="Salamov A."/>
            <person name="Andreopoulos B."/>
            <person name="Baker S."/>
            <person name="Barry K."/>
            <person name="Bills G."/>
            <person name="Bluhm B."/>
            <person name="Cannon C."/>
            <person name="Castanera R."/>
            <person name="Culley D."/>
            <person name="Daum C."/>
            <person name="Ezra D."/>
            <person name="Gonzalez J."/>
            <person name="Henrissat B."/>
            <person name="Kuo A."/>
            <person name="Liang C."/>
            <person name="Lipzen A."/>
            <person name="Lutzoni F."/>
            <person name="Magnuson J."/>
            <person name="Mondo S."/>
            <person name="Nolan M."/>
            <person name="Ohm R."/>
            <person name="Pangilinan J."/>
            <person name="Park H.-J."/>
            <person name="Ramirez L."/>
            <person name="Alfaro M."/>
            <person name="Sun H."/>
            <person name="Tritt A."/>
            <person name="Yoshinaga Y."/>
            <person name="Zwiers L.-H."/>
            <person name="Turgeon B."/>
            <person name="Goodwin S."/>
            <person name="Spatafora J."/>
            <person name="Crous P."/>
            <person name="Grigoriev I."/>
        </authorList>
    </citation>
    <scope>NUCLEOTIDE SEQUENCE</scope>
    <source>
        <strain evidence="1">CBS 123094</strain>
    </source>
</reference>
<dbReference type="EMBL" id="ML977629">
    <property type="protein sequence ID" value="KAF1996147.1"/>
    <property type="molecule type" value="Genomic_DNA"/>
</dbReference>
<dbReference type="Proteomes" id="UP000799779">
    <property type="component" value="Unassembled WGS sequence"/>
</dbReference>
<dbReference type="AlphaFoldDB" id="A0A6A5W4H0"/>
<protein>
    <submittedName>
        <fullName evidence="1">Uncharacterized protein</fullName>
    </submittedName>
</protein>
<proteinExistence type="predicted"/>
<evidence type="ECO:0000313" key="1">
    <source>
        <dbReference type="EMBL" id="KAF1996147.1"/>
    </source>
</evidence>
<name>A0A6A5W4H0_9PLEO</name>